<name>A0A291QB50_9ACTN</name>
<dbReference type="InterPro" id="IPR036490">
    <property type="entry name" value="ThsB_TIR-like_sf"/>
</dbReference>
<sequence length="109" mass="12298">MVGKSCNVVLIGNQTADRPWIEYEFKKAWADRKGVVGIYIHQLLDQNRMPTTKGGNPFSGFTLDDGKVQFDQVVRAYDPAGYNSQSVFASITANIEGWVEEAIDIRKQW</sequence>
<feature type="domain" description="Thoeris protein ThsB TIR-like" evidence="1">
    <location>
        <begin position="1"/>
        <end position="43"/>
    </location>
</feature>
<dbReference type="KEGG" id="sfk:KY5_3708"/>
<keyword evidence="3" id="KW-1185">Reference proteome</keyword>
<dbReference type="AlphaFoldDB" id="A0A291QB50"/>
<evidence type="ECO:0000313" key="3">
    <source>
        <dbReference type="Proteomes" id="UP000221011"/>
    </source>
</evidence>
<evidence type="ECO:0000313" key="2">
    <source>
        <dbReference type="EMBL" id="ATL28726.1"/>
    </source>
</evidence>
<proteinExistence type="predicted"/>
<evidence type="ECO:0000259" key="1">
    <source>
        <dbReference type="Pfam" id="PF08937"/>
    </source>
</evidence>
<protein>
    <recommendedName>
        <fullName evidence="1">Thoeris protein ThsB TIR-like domain-containing protein</fullName>
    </recommendedName>
</protein>
<dbReference type="SUPFAM" id="SSF52206">
    <property type="entry name" value="Hypothetical protein MTH538"/>
    <property type="match status" value="1"/>
</dbReference>
<dbReference type="Pfam" id="PF08937">
    <property type="entry name" value="ThsB_TIR"/>
    <property type="match status" value="1"/>
</dbReference>
<dbReference type="EMBL" id="CP022685">
    <property type="protein sequence ID" value="ATL28726.1"/>
    <property type="molecule type" value="Genomic_DNA"/>
</dbReference>
<reference evidence="2 3" key="1">
    <citation type="submission" date="2017-08" db="EMBL/GenBank/DDBJ databases">
        <title>Complete Genome Sequence of Streptomyces formicae KY5, the formicamycin producer.</title>
        <authorList>
            <person name="Holmes N.A."/>
            <person name="Devine R."/>
            <person name="Qin Z."/>
            <person name="Seipke R.F."/>
            <person name="Wilkinson B."/>
            <person name="Hutchings M.I."/>
        </authorList>
    </citation>
    <scope>NUCLEOTIDE SEQUENCE [LARGE SCALE GENOMIC DNA]</scope>
    <source>
        <strain evidence="2 3">KY5</strain>
    </source>
</reference>
<dbReference type="Proteomes" id="UP000221011">
    <property type="component" value="Chromosome"/>
</dbReference>
<dbReference type="InterPro" id="IPR015032">
    <property type="entry name" value="ThsB__TIR-like_domain"/>
</dbReference>
<gene>
    <name evidence="2" type="ORF">KY5_3708</name>
</gene>
<accession>A0A291QB50</accession>
<organism evidence="2 3">
    <name type="scientific">Streptomyces formicae</name>
    <dbReference type="NCBI Taxonomy" id="1616117"/>
    <lineage>
        <taxon>Bacteria</taxon>
        <taxon>Bacillati</taxon>
        <taxon>Actinomycetota</taxon>
        <taxon>Actinomycetes</taxon>
        <taxon>Kitasatosporales</taxon>
        <taxon>Streptomycetaceae</taxon>
        <taxon>Streptomyces</taxon>
    </lineage>
</organism>